<gene>
    <name evidence="2" type="ORF">CDL12_01347</name>
</gene>
<feature type="transmembrane region" description="Helical" evidence="1">
    <location>
        <begin position="12"/>
        <end position="34"/>
    </location>
</feature>
<dbReference type="OrthoDB" id="2019412at2759"/>
<dbReference type="PANTHER" id="PTHR37185:SF3">
    <property type="entry name" value="MEMBRANE PROTEIN"/>
    <property type="match status" value="1"/>
</dbReference>
<name>A0A2G9I847_9LAMI</name>
<keyword evidence="1" id="KW-0812">Transmembrane</keyword>
<comment type="caution">
    <text evidence="2">The sequence shown here is derived from an EMBL/GenBank/DDBJ whole genome shotgun (WGS) entry which is preliminary data.</text>
</comment>
<protein>
    <submittedName>
        <fullName evidence="2">Uncharacterized protein</fullName>
    </submittedName>
</protein>
<evidence type="ECO:0000313" key="2">
    <source>
        <dbReference type="EMBL" id="PIN25933.1"/>
    </source>
</evidence>
<keyword evidence="3" id="KW-1185">Reference proteome</keyword>
<evidence type="ECO:0000313" key="3">
    <source>
        <dbReference type="Proteomes" id="UP000231279"/>
    </source>
</evidence>
<dbReference type="STRING" id="429701.A0A2G9I847"/>
<keyword evidence="1" id="KW-1133">Transmembrane helix</keyword>
<sequence>MRWGSGAGRKTMVATTVLLFILSGPVKVITYLLFHGLLGLTMGTFWRLKTSWGASVFPCSLVRARGALSNAVIASYLIRENILALMNFNSSTSIYQSSHAQYQTIYLTSTFWLLLLNFGFFVFLLHLLYAIFFTGLGMKSELRLPKWLEAAI</sequence>
<proteinExistence type="predicted"/>
<dbReference type="AlphaFoldDB" id="A0A2G9I847"/>
<organism evidence="2 3">
    <name type="scientific">Handroanthus impetiginosus</name>
    <dbReference type="NCBI Taxonomy" id="429701"/>
    <lineage>
        <taxon>Eukaryota</taxon>
        <taxon>Viridiplantae</taxon>
        <taxon>Streptophyta</taxon>
        <taxon>Embryophyta</taxon>
        <taxon>Tracheophyta</taxon>
        <taxon>Spermatophyta</taxon>
        <taxon>Magnoliopsida</taxon>
        <taxon>eudicotyledons</taxon>
        <taxon>Gunneridae</taxon>
        <taxon>Pentapetalae</taxon>
        <taxon>asterids</taxon>
        <taxon>lamiids</taxon>
        <taxon>Lamiales</taxon>
        <taxon>Bignoniaceae</taxon>
        <taxon>Crescentiina</taxon>
        <taxon>Tabebuia alliance</taxon>
        <taxon>Handroanthus</taxon>
    </lineage>
</organism>
<evidence type="ECO:0000256" key="1">
    <source>
        <dbReference type="SAM" id="Phobius"/>
    </source>
</evidence>
<reference evidence="3" key="1">
    <citation type="journal article" date="2018" name="Gigascience">
        <title>Genome assembly of the Pink Ipe (Handroanthus impetiginosus, Bignoniaceae), a highly valued, ecologically keystone Neotropical timber forest tree.</title>
        <authorList>
            <person name="Silva-Junior O.B."/>
            <person name="Grattapaglia D."/>
            <person name="Novaes E."/>
            <person name="Collevatti R.G."/>
        </authorList>
    </citation>
    <scope>NUCLEOTIDE SEQUENCE [LARGE SCALE GENOMIC DNA]</scope>
    <source>
        <strain evidence="3">cv. UFG-1</strain>
    </source>
</reference>
<keyword evidence="1" id="KW-0472">Membrane</keyword>
<dbReference type="EMBL" id="NKXS01000164">
    <property type="protein sequence ID" value="PIN25933.1"/>
    <property type="molecule type" value="Genomic_DNA"/>
</dbReference>
<dbReference type="PANTHER" id="PTHR37185">
    <property type="entry name" value="MEMBRANE PROTEIN"/>
    <property type="match status" value="1"/>
</dbReference>
<feature type="transmembrane region" description="Helical" evidence="1">
    <location>
        <begin position="111"/>
        <end position="136"/>
    </location>
</feature>
<dbReference type="Proteomes" id="UP000231279">
    <property type="component" value="Unassembled WGS sequence"/>
</dbReference>
<accession>A0A2G9I847</accession>